<accession>A0A8X6HBZ5</accession>
<sequence>MDPACEQGTVQAGGGSVDDLESFSITMRHPTCPELLQSGCRSTLLSLDTSADHQIPDMNVIEYIWDALQRAVQQRSPLLTSTDLRTTLKDS</sequence>
<organism evidence="1 2">
    <name type="scientific">Trichonephila clavata</name>
    <name type="common">Joro spider</name>
    <name type="synonym">Nephila clavata</name>
    <dbReference type="NCBI Taxonomy" id="2740835"/>
    <lineage>
        <taxon>Eukaryota</taxon>
        <taxon>Metazoa</taxon>
        <taxon>Ecdysozoa</taxon>
        <taxon>Arthropoda</taxon>
        <taxon>Chelicerata</taxon>
        <taxon>Arachnida</taxon>
        <taxon>Araneae</taxon>
        <taxon>Araneomorphae</taxon>
        <taxon>Entelegynae</taxon>
        <taxon>Araneoidea</taxon>
        <taxon>Nephilidae</taxon>
        <taxon>Trichonephila</taxon>
    </lineage>
</organism>
<dbReference type="OrthoDB" id="6461045at2759"/>
<reference evidence="1" key="1">
    <citation type="submission" date="2020-07" db="EMBL/GenBank/DDBJ databases">
        <title>Multicomponent nature underlies the extraordinary mechanical properties of spider dragline silk.</title>
        <authorList>
            <person name="Kono N."/>
            <person name="Nakamura H."/>
            <person name="Mori M."/>
            <person name="Yoshida Y."/>
            <person name="Ohtoshi R."/>
            <person name="Malay A.D."/>
            <person name="Moran D.A.P."/>
            <person name="Tomita M."/>
            <person name="Numata K."/>
            <person name="Arakawa K."/>
        </authorList>
    </citation>
    <scope>NUCLEOTIDE SEQUENCE</scope>
</reference>
<evidence type="ECO:0000313" key="1">
    <source>
        <dbReference type="EMBL" id="GFR19908.1"/>
    </source>
</evidence>
<proteinExistence type="predicted"/>
<dbReference type="EMBL" id="BMAO01017994">
    <property type="protein sequence ID" value="GFR19908.1"/>
    <property type="molecule type" value="Genomic_DNA"/>
</dbReference>
<gene>
    <name evidence="1" type="ORF">TNCT_623251</name>
</gene>
<name>A0A8X6HBZ5_TRICU</name>
<dbReference type="AlphaFoldDB" id="A0A8X6HBZ5"/>
<keyword evidence="2" id="KW-1185">Reference proteome</keyword>
<evidence type="ECO:0000313" key="2">
    <source>
        <dbReference type="Proteomes" id="UP000887116"/>
    </source>
</evidence>
<dbReference type="Proteomes" id="UP000887116">
    <property type="component" value="Unassembled WGS sequence"/>
</dbReference>
<comment type="caution">
    <text evidence="1">The sequence shown here is derived from an EMBL/GenBank/DDBJ whole genome shotgun (WGS) entry which is preliminary data.</text>
</comment>
<protein>
    <submittedName>
        <fullName evidence="1">Uncharacterized protein</fullName>
    </submittedName>
</protein>